<reference evidence="2" key="1">
    <citation type="submission" date="2020-03" db="EMBL/GenBank/DDBJ databases">
        <authorList>
            <person name="Weist P."/>
        </authorList>
    </citation>
    <scope>NUCLEOTIDE SEQUENCE</scope>
</reference>
<name>A0A9N7V0J5_PLEPL</name>
<proteinExistence type="predicted"/>
<dbReference type="AlphaFoldDB" id="A0A9N7V0J5"/>
<feature type="compositionally biased region" description="Basic and acidic residues" evidence="1">
    <location>
        <begin position="45"/>
        <end position="55"/>
    </location>
</feature>
<feature type="region of interest" description="Disordered" evidence="1">
    <location>
        <begin position="1"/>
        <end position="55"/>
    </location>
</feature>
<feature type="compositionally biased region" description="Basic and acidic residues" evidence="1">
    <location>
        <begin position="1"/>
        <end position="19"/>
    </location>
</feature>
<comment type="caution">
    <text evidence="2">The sequence shown here is derived from an EMBL/GenBank/DDBJ whole genome shotgun (WGS) entry which is preliminary data.</text>
</comment>
<organism evidence="2 3">
    <name type="scientific">Pleuronectes platessa</name>
    <name type="common">European plaice</name>
    <dbReference type="NCBI Taxonomy" id="8262"/>
    <lineage>
        <taxon>Eukaryota</taxon>
        <taxon>Metazoa</taxon>
        <taxon>Chordata</taxon>
        <taxon>Craniata</taxon>
        <taxon>Vertebrata</taxon>
        <taxon>Euteleostomi</taxon>
        <taxon>Actinopterygii</taxon>
        <taxon>Neopterygii</taxon>
        <taxon>Teleostei</taxon>
        <taxon>Neoteleostei</taxon>
        <taxon>Acanthomorphata</taxon>
        <taxon>Carangaria</taxon>
        <taxon>Pleuronectiformes</taxon>
        <taxon>Pleuronectoidei</taxon>
        <taxon>Pleuronectidae</taxon>
        <taxon>Pleuronectes</taxon>
    </lineage>
</organism>
<evidence type="ECO:0000256" key="1">
    <source>
        <dbReference type="SAM" id="MobiDB-lite"/>
    </source>
</evidence>
<feature type="compositionally biased region" description="Polar residues" evidence="1">
    <location>
        <begin position="20"/>
        <end position="36"/>
    </location>
</feature>
<sequence>MLERTSVHYQQNRECERSTTEFSSHVSLTVKDSGTSAPRMFTDGNKVEGDKDEGDKWWRKRGSGERFRKML</sequence>
<gene>
    <name evidence="2" type="ORF">PLEPLA_LOCUS27704</name>
</gene>
<keyword evidence="3" id="KW-1185">Reference proteome</keyword>
<dbReference type="Proteomes" id="UP001153269">
    <property type="component" value="Unassembled WGS sequence"/>
</dbReference>
<accession>A0A9N7V0J5</accession>
<protein>
    <submittedName>
        <fullName evidence="2">Uncharacterized protein</fullName>
    </submittedName>
</protein>
<evidence type="ECO:0000313" key="2">
    <source>
        <dbReference type="EMBL" id="CAB1439941.1"/>
    </source>
</evidence>
<dbReference type="EMBL" id="CADEAL010002365">
    <property type="protein sequence ID" value="CAB1439941.1"/>
    <property type="molecule type" value="Genomic_DNA"/>
</dbReference>
<evidence type="ECO:0000313" key="3">
    <source>
        <dbReference type="Proteomes" id="UP001153269"/>
    </source>
</evidence>